<dbReference type="EC" id="3.1.1.-" evidence="5"/>
<comment type="function">
    <text evidence="5">Demethylates proteins that have been reversibly carboxymethylated.</text>
</comment>
<reference evidence="9" key="1">
    <citation type="submission" date="2018-08" db="EMBL/GenBank/DDBJ databases">
        <authorList>
            <person name="Cornetti L."/>
        </authorList>
    </citation>
    <scope>NUCLEOTIDE SEQUENCE</scope>
    <source>
        <strain evidence="9">BE-ASS</strain>
    </source>
</reference>
<dbReference type="PIRSF" id="PIRSF022950">
    <property type="entry name" value="PPase_methylesterase_euk"/>
    <property type="match status" value="1"/>
</dbReference>
<dbReference type="PRINTS" id="PR00412">
    <property type="entry name" value="EPOXHYDRLASE"/>
</dbReference>
<keyword evidence="3 5" id="KW-0378">Hydrolase</keyword>
<feature type="region of interest" description="Disordered" evidence="7">
    <location>
        <begin position="215"/>
        <end position="264"/>
    </location>
</feature>
<feature type="active site" evidence="6">
    <location>
        <position position="366"/>
    </location>
</feature>
<sequence length="403" mass="43922">MEGNSLKKVRGKLIAPLGLPPTSSRKPNVAKKRTYTPVHWSKYFTSSEKIVVNENGDTFQIYRRGFTGPVLVLLHGGGFSALSWALFSECVESLVSCQIVAIDMRGHGDSKTHNDENLSVEAQADDIMSIVKHIFGNEPPPIVLVGHSMGGAIAVHVAATDQLSTLAGLIVIDVVEGTAMEALASMQSFLRSRPKKFHSLEQAIEWSVRSGQIRNSESARVSMPGQLRSEETGQCATCDISSNPLSPSQTPSSPDVLASPSSSQIKHGECITEEDEKAGEISFSPVQNSPFFPTPESPKAGYLWRIDLTKTEHQWPGWFHGLSAKFLAIPSAKLLLLAGIDRLDKELTVGQMQGKFQLQVLPQCGHAVHEDVPEKVAEVVATFLVRNRLTTPSDKFNWVMPAC</sequence>
<comment type="similarity">
    <text evidence="1 5">Belongs to the AB hydrolase superfamily.</text>
</comment>
<evidence type="ECO:0000256" key="7">
    <source>
        <dbReference type="SAM" id="MobiDB-lite"/>
    </source>
</evidence>
<name>A0A4Y7NKC3_9CRUS</name>
<feature type="compositionally biased region" description="Polar residues" evidence="7">
    <location>
        <begin position="232"/>
        <end position="250"/>
    </location>
</feature>
<feature type="compositionally biased region" description="Low complexity" evidence="7">
    <location>
        <begin position="251"/>
        <end position="263"/>
    </location>
</feature>
<dbReference type="PANTHER" id="PTHR14189:SF0">
    <property type="entry name" value="PROTEIN PHOSPHATASE METHYLESTERASE 1"/>
    <property type="match status" value="1"/>
</dbReference>
<evidence type="ECO:0000256" key="3">
    <source>
        <dbReference type="ARBA" id="ARBA00022801"/>
    </source>
</evidence>
<proteinExistence type="evidence at transcript level"/>
<dbReference type="EMBL" id="LR024051">
    <property type="protein sequence ID" value="SVE93670.1"/>
    <property type="molecule type" value="mRNA"/>
</dbReference>
<accession>A0A4Y7NKC3</accession>
<dbReference type="Pfam" id="PF12697">
    <property type="entry name" value="Abhydrolase_6"/>
    <property type="match status" value="1"/>
</dbReference>
<evidence type="ECO:0000256" key="2">
    <source>
        <dbReference type="ARBA" id="ARBA00022487"/>
    </source>
</evidence>
<evidence type="ECO:0000313" key="9">
    <source>
        <dbReference type="EMBL" id="SVE93670.1"/>
    </source>
</evidence>
<organism evidence="9">
    <name type="scientific">Scapholeberis mucronata</name>
    <dbReference type="NCBI Taxonomy" id="202097"/>
    <lineage>
        <taxon>Eukaryota</taxon>
        <taxon>Metazoa</taxon>
        <taxon>Ecdysozoa</taxon>
        <taxon>Arthropoda</taxon>
        <taxon>Crustacea</taxon>
        <taxon>Branchiopoda</taxon>
        <taxon>Diplostraca</taxon>
        <taxon>Cladocera</taxon>
        <taxon>Anomopoda</taxon>
        <taxon>Daphniidae</taxon>
        <taxon>Scapholeberis</taxon>
    </lineage>
</organism>
<dbReference type="InterPro" id="IPR029058">
    <property type="entry name" value="AB_hydrolase_fold"/>
</dbReference>
<gene>
    <name evidence="9" type="primary">EOG090X07NZ</name>
</gene>
<feature type="active site" evidence="6">
    <location>
        <position position="148"/>
    </location>
</feature>
<feature type="domain" description="AB hydrolase-1" evidence="8">
    <location>
        <begin position="71"/>
        <end position="379"/>
    </location>
</feature>
<evidence type="ECO:0000256" key="4">
    <source>
        <dbReference type="ARBA" id="ARBA00049203"/>
    </source>
</evidence>
<dbReference type="GO" id="GO:0051723">
    <property type="term" value="F:protein methylesterase activity"/>
    <property type="evidence" value="ECO:0007669"/>
    <property type="project" value="UniProtKB-EC"/>
</dbReference>
<dbReference type="InterPro" id="IPR016812">
    <property type="entry name" value="PPase_methylesterase_euk"/>
</dbReference>
<dbReference type="PRINTS" id="PR00111">
    <property type="entry name" value="ABHYDROLASE"/>
</dbReference>
<dbReference type="InterPro" id="IPR000073">
    <property type="entry name" value="AB_hydrolase_1"/>
</dbReference>
<evidence type="ECO:0000256" key="6">
    <source>
        <dbReference type="PIRSR" id="PIRSR022950-1"/>
    </source>
</evidence>
<comment type="catalytic activity">
    <reaction evidence="4">
        <text>[phosphatase 2A protein]-C-terminal L-leucine methyl ester + H2O = [phosphatase 2A protein]-C-terminal L-leucine + methanol + H(+)</text>
        <dbReference type="Rhea" id="RHEA:48548"/>
        <dbReference type="Rhea" id="RHEA-COMP:12134"/>
        <dbReference type="Rhea" id="RHEA-COMP:12135"/>
        <dbReference type="ChEBI" id="CHEBI:15377"/>
        <dbReference type="ChEBI" id="CHEBI:15378"/>
        <dbReference type="ChEBI" id="CHEBI:17790"/>
        <dbReference type="ChEBI" id="CHEBI:90516"/>
        <dbReference type="ChEBI" id="CHEBI:90517"/>
        <dbReference type="EC" id="3.1.1.89"/>
    </reaction>
</comment>
<feature type="active site" evidence="6">
    <location>
        <position position="173"/>
    </location>
</feature>
<evidence type="ECO:0000256" key="5">
    <source>
        <dbReference type="PIRNR" id="PIRNR022950"/>
    </source>
</evidence>
<dbReference type="InterPro" id="IPR000639">
    <property type="entry name" value="Epox_hydrolase-like"/>
</dbReference>
<dbReference type="SUPFAM" id="SSF53474">
    <property type="entry name" value="alpha/beta-Hydrolases"/>
    <property type="match status" value="1"/>
</dbReference>
<evidence type="ECO:0000256" key="1">
    <source>
        <dbReference type="ARBA" id="ARBA00008645"/>
    </source>
</evidence>
<dbReference type="PANTHER" id="PTHR14189">
    <property type="entry name" value="PROTEIN PHOSPHATASE METHYLESTERASE-1 RELATED"/>
    <property type="match status" value="1"/>
</dbReference>
<protein>
    <recommendedName>
        <fullName evidence="5">Protein phosphatase methylesterase 1</fullName>
        <shortName evidence="5">PME-1</shortName>
        <ecNumber evidence="5">3.1.1.-</ecNumber>
    </recommendedName>
</protein>
<dbReference type="AlphaFoldDB" id="A0A4Y7NKC3"/>
<keyword evidence="2 5" id="KW-0719">Serine esterase</keyword>
<evidence type="ECO:0000259" key="8">
    <source>
        <dbReference type="Pfam" id="PF12697"/>
    </source>
</evidence>
<dbReference type="Gene3D" id="3.40.50.1820">
    <property type="entry name" value="alpha/beta hydrolase"/>
    <property type="match status" value="1"/>
</dbReference>